<dbReference type="Gene3D" id="3.90.70.10">
    <property type="entry name" value="Cysteine proteinases"/>
    <property type="match status" value="1"/>
</dbReference>
<dbReference type="GO" id="GO:0005524">
    <property type="term" value="F:ATP binding"/>
    <property type="evidence" value="ECO:0007669"/>
    <property type="project" value="UniProtKB-KW"/>
</dbReference>
<dbReference type="InterPro" id="IPR003439">
    <property type="entry name" value="ABC_transporter-like_ATP-bd"/>
</dbReference>
<organism evidence="14 15">
    <name type="scientific">Desulforhopalus singaporensis</name>
    <dbReference type="NCBI Taxonomy" id="91360"/>
    <lineage>
        <taxon>Bacteria</taxon>
        <taxon>Pseudomonadati</taxon>
        <taxon>Thermodesulfobacteriota</taxon>
        <taxon>Desulfobulbia</taxon>
        <taxon>Desulfobulbales</taxon>
        <taxon>Desulfocapsaceae</taxon>
        <taxon>Desulforhopalus</taxon>
    </lineage>
</organism>
<dbReference type="GO" id="GO:0015421">
    <property type="term" value="F:ABC-type oligopeptide transporter activity"/>
    <property type="evidence" value="ECO:0007669"/>
    <property type="project" value="TreeGrafter"/>
</dbReference>
<evidence type="ECO:0000256" key="10">
    <source>
        <dbReference type="SAM" id="Phobius"/>
    </source>
</evidence>
<evidence type="ECO:0000256" key="6">
    <source>
        <dbReference type="ARBA" id="ARBA00022801"/>
    </source>
</evidence>
<dbReference type="PROSITE" id="PS50929">
    <property type="entry name" value="ABC_TM1F"/>
    <property type="match status" value="1"/>
</dbReference>
<keyword evidence="9 10" id="KW-0472">Membrane</keyword>
<evidence type="ECO:0000259" key="12">
    <source>
        <dbReference type="PROSITE" id="PS50929"/>
    </source>
</evidence>
<proteinExistence type="predicted"/>
<dbReference type="PROSITE" id="PS50893">
    <property type="entry name" value="ABC_TRANSPORTER_2"/>
    <property type="match status" value="1"/>
</dbReference>
<evidence type="ECO:0000256" key="1">
    <source>
        <dbReference type="ARBA" id="ARBA00004651"/>
    </source>
</evidence>
<evidence type="ECO:0000313" key="15">
    <source>
        <dbReference type="Proteomes" id="UP000199073"/>
    </source>
</evidence>
<dbReference type="EMBL" id="FNJI01000014">
    <property type="protein sequence ID" value="SDP25019.1"/>
    <property type="molecule type" value="Genomic_DNA"/>
</dbReference>
<dbReference type="InterPro" id="IPR011527">
    <property type="entry name" value="ABC1_TM_dom"/>
</dbReference>
<dbReference type="CDD" id="cd18587">
    <property type="entry name" value="ABC_6TM_LapB_like"/>
    <property type="match status" value="1"/>
</dbReference>
<evidence type="ECO:0000259" key="13">
    <source>
        <dbReference type="PROSITE" id="PS50990"/>
    </source>
</evidence>
<dbReference type="PANTHER" id="PTHR43394">
    <property type="entry name" value="ATP-DEPENDENT PERMEASE MDL1, MITOCHONDRIAL"/>
    <property type="match status" value="1"/>
</dbReference>
<dbReference type="InterPro" id="IPR017750">
    <property type="entry name" value="ATPase_T1SS"/>
</dbReference>
<evidence type="ECO:0000256" key="4">
    <source>
        <dbReference type="ARBA" id="ARBA00022692"/>
    </source>
</evidence>
<dbReference type="GO" id="GO:0006508">
    <property type="term" value="P:proteolysis"/>
    <property type="evidence" value="ECO:0007669"/>
    <property type="project" value="InterPro"/>
</dbReference>
<keyword evidence="7 14" id="KW-0067">ATP-binding</keyword>
<evidence type="ECO:0000256" key="7">
    <source>
        <dbReference type="ARBA" id="ARBA00022840"/>
    </source>
</evidence>
<accession>A0A1H0R793</accession>
<dbReference type="STRING" id="91360.SAMN05660330_02189"/>
<evidence type="ECO:0000259" key="11">
    <source>
        <dbReference type="PROSITE" id="PS50893"/>
    </source>
</evidence>
<dbReference type="SUPFAM" id="SSF90123">
    <property type="entry name" value="ABC transporter transmembrane region"/>
    <property type="match status" value="1"/>
</dbReference>
<dbReference type="PROSITE" id="PS50990">
    <property type="entry name" value="PEPTIDASE_C39"/>
    <property type="match status" value="1"/>
</dbReference>
<evidence type="ECO:0000256" key="9">
    <source>
        <dbReference type="ARBA" id="ARBA00023136"/>
    </source>
</evidence>
<keyword evidence="3" id="KW-1003">Cell membrane</keyword>
<dbReference type="GO" id="GO:0005886">
    <property type="term" value="C:plasma membrane"/>
    <property type="evidence" value="ECO:0007669"/>
    <property type="project" value="UniProtKB-SubCell"/>
</dbReference>
<evidence type="ECO:0000256" key="3">
    <source>
        <dbReference type="ARBA" id="ARBA00022475"/>
    </source>
</evidence>
<dbReference type="Proteomes" id="UP000199073">
    <property type="component" value="Unassembled WGS sequence"/>
</dbReference>
<sequence length="714" mass="79607">MNRYHLWIEAFTYVARFYGVGFSPENLKVMADWDKDSPVEEAVLQKLADQIGLSLTVDKFRVGKLSPWRVPFVLELEDGTIGTVDKIDRKKNISFIVAGEKNKIEKISVDQLKNEKGRIFYLRPPSSVADARVDEYLKPFRKNWLWTRILRDWRRYIDIVLASLVANLLALGGIMFSMQVYDRVVPSQSTSTLWVLFAGVCIAFGFEFILKICRTRISDLIGKKVDLGVSDLVFGRALRIKNQARSKSTGTFIAQIREVESVRELITSTTINALIDLPFLFMFLAILFLIGGPLVLVVVLLLPVLILPGLIAQKPLARLSNEGMREAALRNAMLIEAVEGIEDIKLLRAEPRFQNLWNQMQSVTAKISMEQRFIVNGLQTWTHQVQSFVFVAVVLTGSFLVMNGDMTTGALVGTSILSSRMMAPITQLAGVMTRWQNAKVAKHALDELLSRPLDNPEKLSLVHRTKIDGNFNLQRVSFAYNKDSKKIDLAIGGMKIKAGEKISLVGRIGAGKTTLLHLLAGLLTPEQGNVQLDGMEMALLDPGDVRRDVGMLSQNARLFFGTVRENLLLGRPLASDEEILSALTISGAIDFIQSLPGGLDYQIWEGGIGLSGGQKQSLLLARTILCDPKVVLLDEPTSSFDEVTEKNVLKNLSVWAKDRTVIVATHRMALVEWSDRLIVLEQGRIIKDAPVNALHRKTQKRSDINVAKMEKTGS</sequence>
<dbReference type="InterPro" id="IPR003593">
    <property type="entry name" value="AAA+_ATPase"/>
</dbReference>
<evidence type="ECO:0000256" key="2">
    <source>
        <dbReference type="ARBA" id="ARBA00022448"/>
    </source>
</evidence>
<dbReference type="NCBIfam" id="TIGR03375">
    <property type="entry name" value="type_I_sec_LssB"/>
    <property type="match status" value="1"/>
</dbReference>
<comment type="subcellular location">
    <subcellularLocation>
        <location evidence="1">Cell membrane</location>
        <topology evidence="1">Multi-pass membrane protein</topology>
    </subcellularLocation>
</comment>
<dbReference type="PANTHER" id="PTHR43394:SF1">
    <property type="entry name" value="ATP-BINDING CASSETTE SUB-FAMILY B MEMBER 10, MITOCHONDRIAL"/>
    <property type="match status" value="1"/>
</dbReference>
<dbReference type="Pfam" id="PF00005">
    <property type="entry name" value="ABC_tran"/>
    <property type="match status" value="1"/>
</dbReference>
<dbReference type="SMART" id="SM00382">
    <property type="entry name" value="AAA"/>
    <property type="match status" value="1"/>
</dbReference>
<dbReference type="GO" id="GO:0008233">
    <property type="term" value="F:peptidase activity"/>
    <property type="evidence" value="ECO:0007669"/>
    <property type="project" value="InterPro"/>
</dbReference>
<reference evidence="14 15" key="1">
    <citation type="submission" date="2016-10" db="EMBL/GenBank/DDBJ databases">
        <authorList>
            <person name="de Groot N.N."/>
        </authorList>
    </citation>
    <scope>NUCLEOTIDE SEQUENCE [LARGE SCALE GENOMIC DNA]</scope>
    <source>
        <strain evidence="14 15">DSM 12130</strain>
    </source>
</reference>
<dbReference type="Gene3D" id="3.40.50.300">
    <property type="entry name" value="P-loop containing nucleotide triphosphate hydrolases"/>
    <property type="match status" value="1"/>
</dbReference>
<dbReference type="RefSeq" id="WP_218121767.1">
    <property type="nucleotide sequence ID" value="NZ_FNJI01000014.1"/>
</dbReference>
<keyword evidence="6" id="KW-0378">Hydrolase</keyword>
<dbReference type="Gene3D" id="1.20.1560.10">
    <property type="entry name" value="ABC transporter type 1, transmembrane domain"/>
    <property type="match status" value="1"/>
</dbReference>
<dbReference type="InterPro" id="IPR005074">
    <property type="entry name" value="Peptidase_C39"/>
</dbReference>
<dbReference type="FunFam" id="3.40.50.300:FF:000299">
    <property type="entry name" value="ABC transporter ATP-binding protein/permease"/>
    <property type="match status" value="1"/>
</dbReference>
<evidence type="ECO:0000256" key="5">
    <source>
        <dbReference type="ARBA" id="ARBA00022741"/>
    </source>
</evidence>
<keyword evidence="15" id="KW-1185">Reference proteome</keyword>
<feature type="transmembrane region" description="Helical" evidence="10">
    <location>
        <begin position="156"/>
        <end position="181"/>
    </location>
</feature>
<dbReference type="InterPro" id="IPR027417">
    <property type="entry name" value="P-loop_NTPase"/>
</dbReference>
<dbReference type="SUPFAM" id="SSF52540">
    <property type="entry name" value="P-loop containing nucleoside triphosphate hydrolases"/>
    <property type="match status" value="1"/>
</dbReference>
<evidence type="ECO:0000313" key="14">
    <source>
        <dbReference type="EMBL" id="SDP25019.1"/>
    </source>
</evidence>
<keyword evidence="2" id="KW-0813">Transport</keyword>
<keyword evidence="5" id="KW-0547">Nucleotide-binding</keyword>
<dbReference type="InterPro" id="IPR039421">
    <property type="entry name" value="Type_1_exporter"/>
</dbReference>
<gene>
    <name evidence="14" type="ORF">SAMN05660330_02189</name>
</gene>
<name>A0A1H0R793_9BACT</name>
<dbReference type="Pfam" id="PF00664">
    <property type="entry name" value="ABC_membrane"/>
    <property type="match status" value="1"/>
</dbReference>
<dbReference type="InterPro" id="IPR036640">
    <property type="entry name" value="ABC1_TM_sf"/>
</dbReference>
<dbReference type="AlphaFoldDB" id="A0A1H0R793"/>
<protein>
    <submittedName>
        <fullName evidence="14">ATP-binding cassette, subfamily C, LapB</fullName>
    </submittedName>
</protein>
<dbReference type="GO" id="GO:0016887">
    <property type="term" value="F:ATP hydrolysis activity"/>
    <property type="evidence" value="ECO:0007669"/>
    <property type="project" value="InterPro"/>
</dbReference>
<keyword evidence="4 10" id="KW-0812">Transmembrane</keyword>
<keyword evidence="8 10" id="KW-1133">Transmembrane helix</keyword>
<feature type="domain" description="ABC transmembrane type-1" evidence="12">
    <location>
        <begin position="159"/>
        <end position="437"/>
    </location>
</feature>
<feature type="domain" description="ABC transporter" evidence="11">
    <location>
        <begin position="471"/>
        <end position="707"/>
    </location>
</feature>
<feature type="transmembrane region" description="Helical" evidence="10">
    <location>
        <begin position="193"/>
        <end position="213"/>
    </location>
</feature>
<feature type="transmembrane region" description="Helical" evidence="10">
    <location>
        <begin position="279"/>
        <end position="306"/>
    </location>
</feature>
<feature type="domain" description="Peptidase C39" evidence="13">
    <location>
        <begin position="3"/>
        <end position="123"/>
    </location>
</feature>
<evidence type="ECO:0000256" key="8">
    <source>
        <dbReference type="ARBA" id="ARBA00022989"/>
    </source>
</evidence>